<keyword evidence="2" id="KW-1185">Reference proteome</keyword>
<sequence>MLPLYDNSDVRRGSHRHIWWKTGNCVFEAQLVGNFTIIFNCRRGIRQDELTRGRQVSFFQCKRIVKTTVHLERYMGDISLLFTQDQYKLIEIPIEVADMVLVFPVDTSDSEEETI</sequence>
<name>A0A397G6U2_9GLOM</name>
<accession>A0A397G6U2</accession>
<evidence type="ECO:0000313" key="1">
    <source>
        <dbReference type="EMBL" id="RHZ46761.1"/>
    </source>
</evidence>
<comment type="caution">
    <text evidence="1">The sequence shown here is derived from an EMBL/GenBank/DDBJ whole genome shotgun (WGS) entry which is preliminary data.</text>
</comment>
<evidence type="ECO:0000313" key="2">
    <source>
        <dbReference type="Proteomes" id="UP000266861"/>
    </source>
</evidence>
<gene>
    <name evidence="1" type="ORF">Glove_606g59</name>
</gene>
<organism evidence="1 2">
    <name type="scientific">Diversispora epigaea</name>
    <dbReference type="NCBI Taxonomy" id="1348612"/>
    <lineage>
        <taxon>Eukaryota</taxon>
        <taxon>Fungi</taxon>
        <taxon>Fungi incertae sedis</taxon>
        <taxon>Mucoromycota</taxon>
        <taxon>Glomeromycotina</taxon>
        <taxon>Glomeromycetes</taxon>
        <taxon>Diversisporales</taxon>
        <taxon>Diversisporaceae</taxon>
        <taxon>Diversispora</taxon>
    </lineage>
</organism>
<proteinExistence type="predicted"/>
<dbReference type="EMBL" id="PQFF01000504">
    <property type="protein sequence ID" value="RHZ46761.1"/>
    <property type="molecule type" value="Genomic_DNA"/>
</dbReference>
<dbReference type="AlphaFoldDB" id="A0A397G6U2"/>
<protein>
    <submittedName>
        <fullName evidence="1">Uncharacterized protein</fullName>
    </submittedName>
</protein>
<reference evidence="1 2" key="1">
    <citation type="submission" date="2018-08" db="EMBL/GenBank/DDBJ databases">
        <title>Genome and evolution of the arbuscular mycorrhizal fungus Diversispora epigaea (formerly Glomus versiforme) and its bacterial endosymbionts.</title>
        <authorList>
            <person name="Sun X."/>
            <person name="Fei Z."/>
            <person name="Harrison M."/>
        </authorList>
    </citation>
    <scope>NUCLEOTIDE SEQUENCE [LARGE SCALE GENOMIC DNA]</scope>
    <source>
        <strain evidence="1 2">IT104</strain>
    </source>
</reference>
<dbReference type="Proteomes" id="UP000266861">
    <property type="component" value="Unassembled WGS sequence"/>
</dbReference>